<dbReference type="Proteomes" id="UP000565576">
    <property type="component" value="Unassembled WGS sequence"/>
</dbReference>
<proteinExistence type="predicted"/>
<evidence type="ECO:0000313" key="2">
    <source>
        <dbReference type="Proteomes" id="UP000565576"/>
    </source>
</evidence>
<dbReference type="AlphaFoldDB" id="A0A7X0MF91"/>
<accession>A0A7X0MF91</accession>
<name>A0A7X0MF91_9HYPH</name>
<organism evidence="1 2">
    <name type="scientific">Rhizobium lusitanum</name>
    <dbReference type="NCBI Taxonomy" id="293958"/>
    <lineage>
        <taxon>Bacteria</taxon>
        <taxon>Pseudomonadati</taxon>
        <taxon>Pseudomonadota</taxon>
        <taxon>Alphaproteobacteria</taxon>
        <taxon>Hyphomicrobiales</taxon>
        <taxon>Rhizobiaceae</taxon>
        <taxon>Rhizobium/Agrobacterium group</taxon>
        <taxon>Rhizobium</taxon>
    </lineage>
</organism>
<gene>
    <name evidence="1" type="ORF">GGD46_004087</name>
</gene>
<evidence type="ECO:0000313" key="1">
    <source>
        <dbReference type="EMBL" id="MBB6486788.1"/>
    </source>
</evidence>
<protein>
    <submittedName>
        <fullName evidence="1">Uncharacterized protein</fullName>
    </submittedName>
</protein>
<reference evidence="1 2" key="1">
    <citation type="submission" date="2020-08" db="EMBL/GenBank/DDBJ databases">
        <title>Genomic Encyclopedia of Type Strains, Phase IV (KMG-V): Genome sequencing to study the core and pangenomes of soil and plant-associated prokaryotes.</title>
        <authorList>
            <person name="Whitman W."/>
        </authorList>
    </citation>
    <scope>NUCLEOTIDE SEQUENCE [LARGE SCALE GENOMIC DNA]</scope>
    <source>
        <strain evidence="1 2">SEMIA 4060</strain>
    </source>
</reference>
<comment type="caution">
    <text evidence="1">The sequence shown here is derived from an EMBL/GenBank/DDBJ whole genome shotgun (WGS) entry which is preliminary data.</text>
</comment>
<dbReference type="EMBL" id="JACHBG010000009">
    <property type="protein sequence ID" value="MBB6486788.1"/>
    <property type="molecule type" value="Genomic_DNA"/>
</dbReference>
<sequence length="32" mass="3529">MQAFWGRPAEIETISTIREAYLAPSPGKVHDG</sequence>